<reference evidence="1 2" key="1">
    <citation type="submission" date="2023-11" db="EMBL/GenBank/DDBJ databases">
        <title>Halocaridina rubra genome assembly.</title>
        <authorList>
            <person name="Smith C."/>
        </authorList>
    </citation>
    <scope>NUCLEOTIDE SEQUENCE [LARGE SCALE GENOMIC DNA]</scope>
    <source>
        <strain evidence="1">EP-1</strain>
        <tissue evidence="1">Whole</tissue>
    </source>
</reference>
<sequence length="134" mass="15427">MIISQLGDVRTSFKAFTVAQGQTSEDALKWAACHENRAIGETFSYLSELALLWTDVQKDFAEQIKEYRSLYELILEGEKHVTQARETLVSREQREGKLRKEYKKASKKAPAEEVLILKERLTQAEKARDLAHLE</sequence>
<dbReference type="InterPro" id="IPR027267">
    <property type="entry name" value="AH/BAR_dom_sf"/>
</dbReference>
<dbReference type="Gene3D" id="1.20.1270.60">
    <property type="entry name" value="Arfaptin homology (AH) domain/BAR domain"/>
    <property type="match status" value="1"/>
</dbReference>
<comment type="caution">
    <text evidence="1">The sequence shown here is derived from an EMBL/GenBank/DDBJ whole genome shotgun (WGS) entry which is preliminary data.</text>
</comment>
<dbReference type="EMBL" id="JAXCGZ010016426">
    <property type="protein sequence ID" value="KAK7069445.1"/>
    <property type="molecule type" value="Genomic_DNA"/>
</dbReference>
<feature type="non-terminal residue" evidence="1">
    <location>
        <position position="134"/>
    </location>
</feature>
<gene>
    <name evidence="1" type="ORF">SK128_028058</name>
</gene>
<proteinExistence type="predicted"/>
<protein>
    <submittedName>
        <fullName evidence="1">Uncharacterized protein</fullName>
    </submittedName>
</protein>
<evidence type="ECO:0000313" key="2">
    <source>
        <dbReference type="Proteomes" id="UP001381693"/>
    </source>
</evidence>
<keyword evidence="2" id="KW-1185">Reference proteome</keyword>
<dbReference type="Proteomes" id="UP001381693">
    <property type="component" value="Unassembled WGS sequence"/>
</dbReference>
<name>A0AAN9A200_HALRR</name>
<evidence type="ECO:0000313" key="1">
    <source>
        <dbReference type="EMBL" id="KAK7069445.1"/>
    </source>
</evidence>
<dbReference type="AlphaFoldDB" id="A0AAN9A200"/>
<organism evidence="1 2">
    <name type="scientific">Halocaridina rubra</name>
    <name type="common">Hawaiian red shrimp</name>
    <dbReference type="NCBI Taxonomy" id="373956"/>
    <lineage>
        <taxon>Eukaryota</taxon>
        <taxon>Metazoa</taxon>
        <taxon>Ecdysozoa</taxon>
        <taxon>Arthropoda</taxon>
        <taxon>Crustacea</taxon>
        <taxon>Multicrustacea</taxon>
        <taxon>Malacostraca</taxon>
        <taxon>Eumalacostraca</taxon>
        <taxon>Eucarida</taxon>
        <taxon>Decapoda</taxon>
        <taxon>Pleocyemata</taxon>
        <taxon>Caridea</taxon>
        <taxon>Atyoidea</taxon>
        <taxon>Atyidae</taxon>
        <taxon>Halocaridina</taxon>
    </lineage>
</organism>
<accession>A0AAN9A200</accession>